<dbReference type="EMBL" id="CP100390">
    <property type="protein sequence ID" value="UZE97666.1"/>
    <property type="molecule type" value="Genomic_DNA"/>
</dbReference>
<evidence type="ECO:0000313" key="9">
    <source>
        <dbReference type="Proteomes" id="UP001163739"/>
    </source>
</evidence>
<evidence type="ECO:0000256" key="6">
    <source>
        <dbReference type="ARBA" id="ARBA00023136"/>
    </source>
</evidence>
<feature type="transmembrane region" description="Helical" evidence="7">
    <location>
        <begin position="59"/>
        <end position="78"/>
    </location>
</feature>
<feature type="transmembrane region" description="Helical" evidence="7">
    <location>
        <begin position="179"/>
        <end position="200"/>
    </location>
</feature>
<keyword evidence="3" id="KW-1003">Cell membrane</keyword>
<reference evidence="8" key="1">
    <citation type="submission" date="2022-06" db="EMBL/GenBank/DDBJ databases">
        <title>Alkalimarinus sp. nov., isolated from gut of a Alitta virens.</title>
        <authorList>
            <person name="Yang A.I."/>
            <person name="Shin N.-R."/>
        </authorList>
    </citation>
    <scope>NUCLEOTIDE SEQUENCE</scope>
    <source>
        <strain evidence="8">A2M4</strain>
    </source>
</reference>
<keyword evidence="4 7" id="KW-0812">Transmembrane</keyword>
<evidence type="ECO:0000256" key="7">
    <source>
        <dbReference type="SAM" id="Phobius"/>
    </source>
</evidence>
<evidence type="ECO:0000256" key="1">
    <source>
        <dbReference type="ARBA" id="ARBA00004429"/>
    </source>
</evidence>
<name>A0ABY6N6F1_9ALTE</name>
<sequence length="298" mass="30769">MSQIAFLGAIETGLIFALVAFGVYLSFRILDFPDLTVDGSFPLGAAVSAVLIVNGFNPWLATFAAILAGGLAGVLTAWMNVRLQILNLLASILTMIALYSINLRIMGRPNIALLGENTILTPLEQIDLPYYVTTPLAFFAIAIVVLIALVYFLKSETGLAMRATGANARMARAQGISTSAMIILGMALSNGLVALAGALFAQSQGAADVTMGVGVIVVGLASVIGGEALISTRTLLLAVIACLVGAVLYRLAIALALNADFIGLQAQDLNLVTAALVAMAIVLPRFKPSMKASGGGAS</sequence>
<evidence type="ECO:0000256" key="3">
    <source>
        <dbReference type="ARBA" id="ARBA00022475"/>
    </source>
</evidence>
<dbReference type="PANTHER" id="PTHR32196">
    <property type="entry name" value="ABC TRANSPORTER PERMEASE PROTEIN YPHD-RELATED-RELATED"/>
    <property type="match status" value="1"/>
</dbReference>
<evidence type="ECO:0000256" key="4">
    <source>
        <dbReference type="ARBA" id="ARBA00022692"/>
    </source>
</evidence>
<dbReference type="PANTHER" id="PTHR32196:SF69">
    <property type="entry name" value="BRANCHED-CHAIN AMINO ACID TRANSPORT SYSTEM, PERMEASE PROTEIN"/>
    <property type="match status" value="1"/>
</dbReference>
<evidence type="ECO:0000256" key="5">
    <source>
        <dbReference type="ARBA" id="ARBA00022989"/>
    </source>
</evidence>
<protein>
    <submittedName>
        <fullName evidence="8">ABC transporter permease</fullName>
    </submittedName>
</protein>
<dbReference type="CDD" id="cd06574">
    <property type="entry name" value="TM_PBP1_branched-chain-AA_like"/>
    <property type="match status" value="1"/>
</dbReference>
<feature type="transmembrane region" description="Helical" evidence="7">
    <location>
        <begin position="236"/>
        <end position="257"/>
    </location>
</feature>
<feature type="transmembrane region" description="Helical" evidence="7">
    <location>
        <begin position="130"/>
        <end position="153"/>
    </location>
</feature>
<keyword evidence="5 7" id="KW-1133">Transmembrane helix</keyword>
<dbReference type="Proteomes" id="UP001163739">
    <property type="component" value="Chromosome"/>
</dbReference>
<dbReference type="Pfam" id="PF02653">
    <property type="entry name" value="BPD_transp_2"/>
    <property type="match status" value="1"/>
</dbReference>
<keyword evidence="6 7" id="KW-0472">Membrane</keyword>
<proteinExistence type="inferred from homology"/>
<feature type="transmembrane region" description="Helical" evidence="7">
    <location>
        <begin position="6"/>
        <end position="27"/>
    </location>
</feature>
<evidence type="ECO:0000256" key="2">
    <source>
        <dbReference type="ARBA" id="ARBA00007942"/>
    </source>
</evidence>
<keyword evidence="9" id="KW-1185">Reference proteome</keyword>
<accession>A0ABY6N6F1</accession>
<gene>
    <name evidence="8" type="ORF">NKI27_08005</name>
</gene>
<dbReference type="InterPro" id="IPR001851">
    <property type="entry name" value="ABC_transp_permease"/>
</dbReference>
<feature type="transmembrane region" description="Helical" evidence="7">
    <location>
        <begin position="269"/>
        <end position="286"/>
    </location>
</feature>
<comment type="similarity">
    <text evidence="2">Belongs to the binding-protein-dependent transport system permease family. AraH/RbsC subfamily.</text>
</comment>
<feature type="transmembrane region" description="Helical" evidence="7">
    <location>
        <begin position="85"/>
        <end position="105"/>
    </location>
</feature>
<feature type="transmembrane region" description="Helical" evidence="7">
    <location>
        <begin position="206"/>
        <end position="224"/>
    </location>
</feature>
<dbReference type="RefSeq" id="WP_265049142.1">
    <property type="nucleotide sequence ID" value="NZ_CP100390.1"/>
</dbReference>
<evidence type="ECO:0000313" key="8">
    <source>
        <dbReference type="EMBL" id="UZE97666.1"/>
    </source>
</evidence>
<comment type="subcellular location">
    <subcellularLocation>
        <location evidence="1">Cell inner membrane</location>
        <topology evidence="1">Multi-pass membrane protein</topology>
    </subcellularLocation>
</comment>
<organism evidence="8 9">
    <name type="scientific">Alkalimarinus alittae</name>
    <dbReference type="NCBI Taxonomy" id="2961619"/>
    <lineage>
        <taxon>Bacteria</taxon>
        <taxon>Pseudomonadati</taxon>
        <taxon>Pseudomonadota</taxon>
        <taxon>Gammaproteobacteria</taxon>
        <taxon>Alteromonadales</taxon>
        <taxon>Alteromonadaceae</taxon>
        <taxon>Alkalimarinus</taxon>
    </lineage>
</organism>